<dbReference type="AlphaFoldDB" id="A0A545TXA9"/>
<proteinExistence type="inferred from homology"/>
<dbReference type="PANTHER" id="PTHR12128">
    <property type="entry name" value="DIHYDRODIPICOLINATE SYNTHASE"/>
    <property type="match status" value="1"/>
</dbReference>
<reference evidence="5 6" key="1">
    <citation type="submission" date="2019-06" db="EMBL/GenBank/DDBJ databases">
        <title>Whole genome sequence for Rhodospirillaceae sp. R148.</title>
        <authorList>
            <person name="Wang G."/>
        </authorList>
    </citation>
    <scope>NUCLEOTIDE SEQUENCE [LARGE SCALE GENOMIC DNA]</scope>
    <source>
        <strain evidence="5 6">R148</strain>
    </source>
</reference>
<dbReference type="InterPro" id="IPR013785">
    <property type="entry name" value="Aldolase_TIM"/>
</dbReference>
<dbReference type="PANTHER" id="PTHR12128:SF66">
    <property type="entry name" value="4-HYDROXY-2-OXOGLUTARATE ALDOLASE, MITOCHONDRIAL"/>
    <property type="match status" value="1"/>
</dbReference>
<dbReference type="SUPFAM" id="SSF51569">
    <property type="entry name" value="Aldolase"/>
    <property type="match status" value="1"/>
</dbReference>
<keyword evidence="2 3" id="KW-0456">Lyase</keyword>
<organism evidence="5 6">
    <name type="scientific">Denitrobaculum tricleocarpae</name>
    <dbReference type="NCBI Taxonomy" id="2591009"/>
    <lineage>
        <taxon>Bacteria</taxon>
        <taxon>Pseudomonadati</taxon>
        <taxon>Pseudomonadota</taxon>
        <taxon>Alphaproteobacteria</taxon>
        <taxon>Rhodospirillales</taxon>
        <taxon>Rhodospirillaceae</taxon>
        <taxon>Denitrobaculum</taxon>
    </lineage>
</organism>
<dbReference type="CDD" id="cd00408">
    <property type="entry name" value="DHDPS-like"/>
    <property type="match status" value="1"/>
</dbReference>
<dbReference type="PIRSF" id="PIRSF001365">
    <property type="entry name" value="DHDPS"/>
    <property type="match status" value="1"/>
</dbReference>
<gene>
    <name evidence="5" type="ORF">FKG95_06120</name>
</gene>
<dbReference type="InterPro" id="IPR002220">
    <property type="entry name" value="DapA-like"/>
</dbReference>
<dbReference type="Gene3D" id="3.20.20.70">
    <property type="entry name" value="Aldolase class I"/>
    <property type="match status" value="1"/>
</dbReference>
<evidence type="ECO:0000256" key="1">
    <source>
        <dbReference type="ARBA" id="ARBA00007592"/>
    </source>
</evidence>
<dbReference type="Pfam" id="PF00701">
    <property type="entry name" value="DHDPS"/>
    <property type="match status" value="1"/>
</dbReference>
<dbReference type="OrthoDB" id="7250010at2"/>
<name>A0A545TXA9_9PROT</name>
<evidence type="ECO:0000256" key="3">
    <source>
        <dbReference type="PIRNR" id="PIRNR001365"/>
    </source>
</evidence>
<feature type="binding site" evidence="4">
    <location>
        <position position="221"/>
    </location>
    <ligand>
        <name>pyruvate</name>
        <dbReference type="ChEBI" id="CHEBI:15361"/>
    </ligand>
</feature>
<sequence>MPDLTKAAFTEAARGVYVIAPTPFMENGVLDMESTDRMVDFFLEKGADGLTVLGMMGEAPKLTLEESQAFVQRVLARVQGRVPVIVGVSAAGFAQMGALSEMVMGDGASGVMVAPPSSLKSDEQIVNYYSMVAETVGEQTPFVLQDFPLVTNVFVPVSVILKIVGELPNCVCLKHEDWPGLTKVSALRSASDEGARRISILCGNGGLFLPEELARGADGAMTGFAYPEMMVEICRLHAAGETERARDVFDAYLPLVRYEQQPGLGLALRKYTLAKRGIIAQSKLRRPGPSLSATDIAELEKLIARQTARLQHLN</sequence>
<protein>
    <submittedName>
        <fullName evidence="5">Dihydrodipicolinate synthase family protein</fullName>
    </submittedName>
</protein>
<dbReference type="PRINTS" id="PR00146">
    <property type="entry name" value="DHPICSNTHASE"/>
</dbReference>
<dbReference type="Proteomes" id="UP000315252">
    <property type="component" value="Unassembled WGS sequence"/>
</dbReference>
<dbReference type="GO" id="GO:0008840">
    <property type="term" value="F:4-hydroxy-tetrahydrodipicolinate synthase activity"/>
    <property type="evidence" value="ECO:0007669"/>
    <property type="project" value="TreeGrafter"/>
</dbReference>
<comment type="caution">
    <text evidence="5">The sequence shown here is derived from an EMBL/GenBank/DDBJ whole genome shotgun (WGS) entry which is preliminary data.</text>
</comment>
<evidence type="ECO:0000313" key="5">
    <source>
        <dbReference type="EMBL" id="TQV81814.1"/>
    </source>
</evidence>
<evidence type="ECO:0000313" key="6">
    <source>
        <dbReference type="Proteomes" id="UP000315252"/>
    </source>
</evidence>
<evidence type="ECO:0000256" key="2">
    <source>
        <dbReference type="ARBA" id="ARBA00023239"/>
    </source>
</evidence>
<evidence type="ECO:0000256" key="4">
    <source>
        <dbReference type="PIRSR" id="PIRSR001365-2"/>
    </source>
</evidence>
<dbReference type="RefSeq" id="WP_142895445.1">
    <property type="nucleotide sequence ID" value="NZ_ML660053.1"/>
</dbReference>
<comment type="similarity">
    <text evidence="1 3">Belongs to the DapA family.</text>
</comment>
<dbReference type="GO" id="GO:0005829">
    <property type="term" value="C:cytosol"/>
    <property type="evidence" value="ECO:0007669"/>
    <property type="project" value="TreeGrafter"/>
</dbReference>
<accession>A0A545TXA9</accession>
<dbReference type="SMART" id="SM01130">
    <property type="entry name" value="DHDPS"/>
    <property type="match status" value="1"/>
</dbReference>
<dbReference type="EMBL" id="VHSH01000002">
    <property type="protein sequence ID" value="TQV81814.1"/>
    <property type="molecule type" value="Genomic_DNA"/>
</dbReference>
<keyword evidence="6" id="KW-1185">Reference proteome</keyword>